<dbReference type="Proteomes" id="UP001151760">
    <property type="component" value="Unassembled WGS sequence"/>
</dbReference>
<evidence type="ECO:0000313" key="2">
    <source>
        <dbReference type="Proteomes" id="UP001151760"/>
    </source>
</evidence>
<organism evidence="1 2">
    <name type="scientific">Tanacetum coccineum</name>
    <dbReference type="NCBI Taxonomy" id="301880"/>
    <lineage>
        <taxon>Eukaryota</taxon>
        <taxon>Viridiplantae</taxon>
        <taxon>Streptophyta</taxon>
        <taxon>Embryophyta</taxon>
        <taxon>Tracheophyta</taxon>
        <taxon>Spermatophyta</taxon>
        <taxon>Magnoliopsida</taxon>
        <taxon>eudicotyledons</taxon>
        <taxon>Gunneridae</taxon>
        <taxon>Pentapetalae</taxon>
        <taxon>asterids</taxon>
        <taxon>campanulids</taxon>
        <taxon>Asterales</taxon>
        <taxon>Asteraceae</taxon>
        <taxon>Asteroideae</taxon>
        <taxon>Anthemideae</taxon>
        <taxon>Anthemidinae</taxon>
        <taxon>Tanacetum</taxon>
    </lineage>
</organism>
<dbReference type="EMBL" id="BQNB010018319">
    <property type="protein sequence ID" value="GJT73074.1"/>
    <property type="molecule type" value="Genomic_DNA"/>
</dbReference>
<accession>A0ABQ5GBV1</accession>
<sequence length="68" mass="6903">GVEKKSSMRSKFMANGEECLDGWVGAGGGEVKGGGVDFGVSRTFLGEIPGENIGESSFEVFGVDGGSV</sequence>
<proteinExistence type="predicted"/>
<name>A0ABQ5GBV1_9ASTR</name>
<reference evidence="1" key="1">
    <citation type="journal article" date="2022" name="Int. J. Mol. Sci.">
        <title>Draft Genome of Tanacetum Coccineum: Genomic Comparison of Closely Related Tanacetum-Family Plants.</title>
        <authorList>
            <person name="Yamashiro T."/>
            <person name="Shiraishi A."/>
            <person name="Nakayama K."/>
            <person name="Satake H."/>
        </authorList>
    </citation>
    <scope>NUCLEOTIDE SEQUENCE</scope>
</reference>
<evidence type="ECO:0000313" key="1">
    <source>
        <dbReference type="EMBL" id="GJT73074.1"/>
    </source>
</evidence>
<protein>
    <submittedName>
        <fullName evidence="1">Uncharacterized protein</fullName>
    </submittedName>
</protein>
<reference evidence="1" key="2">
    <citation type="submission" date="2022-01" db="EMBL/GenBank/DDBJ databases">
        <authorList>
            <person name="Yamashiro T."/>
            <person name="Shiraishi A."/>
            <person name="Satake H."/>
            <person name="Nakayama K."/>
        </authorList>
    </citation>
    <scope>NUCLEOTIDE SEQUENCE</scope>
</reference>
<keyword evidence="2" id="KW-1185">Reference proteome</keyword>
<feature type="non-terminal residue" evidence="1">
    <location>
        <position position="1"/>
    </location>
</feature>
<gene>
    <name evidence="1" type="ORF">Tco_1032360</name>
</gene>
<comment type="caution">
    <text evidence="1">The sequence shown here is derived from an EMBL/GenBank/DDBJ whole genome shotgun (WGS) entry which is preliminary data.</text>
</comment>